<keyword evidence="8 10" id="KW-0807">Transducer</keyword>
<dbReference type="Gene3D" id="1.10.8.500">
    <property type="entry name" value="HAMP domain in histidine kinase"/>
    <property type="match status" value="1"/>
</dbReference>
<organism evidence="14 15">
    <name type="scientific">Paenibacillus aestuarii</name>
    <dbReference type="NCBI Taxonomy" id="516965"/>
    <lineage>
        <taxon>Bacteria</taxon>
        <taxon>Bacillati</taxon>
        <taxon>Bacillota</taxon>
        <taxon>Bacilli</taxon>
        <taxon>Bacillales</taxon>
        <taxon>Paenibacillaceae</taxon>
        <taxon>Paenibacillus</taxon>
    </lineage>
</organism>
<evidence type="ECO:0000256" key="9">
    <source>
        <dbReference type="ARBA" id="ARBA00029447"/>
    </source>
</evidence>
<dbReference type="EMBL" id="JBHSMJ010000052">
    <property type="protein sequence ID" value="MFC5452436.1"/>
    <property type="molecule type" value="Genomic_DNA"/>
</dbReference>
<sequence>MTIVNTEQQRIKGFSVRSKLIISFAIILVLPCLILGWLFYNKSDQEMGQQLSNSSLNEIQLLDSIITSTIEPKIKDIELLSQSVSASQGSSEEAANIKELINRYMALHPDLINTYVGTKAGLMILAPEQKLPEGFDPRKRPWYSDAMTQNGKAIITNPYVDAASGDIIISITETLKDGSGVFGIDLSLKKLAETSGQVKIGKNGFIQILDNAKNYLVHPTEKIGSEAKQPWVTEVFKQDDGLTEYKSESNSSTSFLFRTNKLTGWKLIGTMDTSEKHDTARSILNQTLLVVAVFLLVGAVAVYFIVISITRPLKSLIRIADKISQGDLSGTVVVRKNDEIGQLTFSFSKMADSLRGILTEVNDTVTQLAASSEQLSAGADQTSKATEHIVEVVSKVAAGSEEQVDSAHISNDSVQTMSRDAEQIAKNAKEASTIALQAKNTAISGNETVQSAFHQMTTINRTMNDTALSVKGLEERINAVGKITEMIKGISGQTNLLALNASIEAARAGEQGKGFAVVAGEVRKLAEQSANLTQQIGEIVSALQNDTTSVIQLMETSKNETAVGIQVVHEAGQTFELIQQFIKDVSEQIQKVSTAALHMAPSTQKVVQSVGTIVNVAETNASATQAVSAATEEQLASMEEISSSSAYLSKMAEQLQELVRRFKI</sequence>
<keyword evidence="6 11" id="KW-1133">Transmembrane helix</keyword>
<dbReference type="SUPFAM" id="SSF58104">
    <property type="entry name" value="Methyl-accepting chemotaxis protein (MCP) signaling domain"/>
    <property type="match status" value="1"/>
</dbReference>
<dbReference type="Pfam" id="PF00672">
    <property type="entry name" value="HAMP"/>
    <property type="match status" value="1"/>
</dbReference>
<dbReference type="InterPro" id="IPR003660">
    <property type="entry name" value="HAMP_dom"/>
</dbReference>
<evidence type="ECO:0000256" key="2">
    <source>
        <dbReference type="ARBA" id="ARBA00022475"/>
    </source>
</evidence>
<keyword evidence="7 11" id="KW-0472">Membrane</keyword>
<feature type="transmembrane region" description="Helical" evidence="11">
    <location>
        <begin position="20"/>
        <end position="40"/>
    </location>
</feature>
<feature type="transmembrane region" description="Helical" evidence="11">
    <location>
        <begin position="288"/>
        <end position="309"/>
    </location>
</feature>
<dbReference type="Proteomes" id="UP001596044">
    <property type="component" value="Unassembled WGS sequence"/>
</dbReference>
<feature type="domain" description="HAMP" evidence="13">
    <location>
        <begin position="307"/>
        <end position="359"/>
    </location>
</feature>
<comment type="similarity">
    <text evidence="9">Belongs to the methyl-accepting chemotaxis (MCP) protein family.</text>
</comment>
<dbReference type="RefSeq" id="WP_270881464.1">
    <property type="nucleotide sequence ID" value="NZ_JAQFVF010000051.1"/>
</dbReference>
<evidence type="ECO:0000256" key="7">
    <source>
        <dbReference type="ARBA" id="ARBA00023136"/>
    </source>
</evidence>
<gene>
    <name evidence="14" type="ORF">ACFPOG_29960</name>
</gene>
<dbReference type="Gene3D" id="3.30.450.20">
    <property type="entry name" value="PAS domain"/>
    <property type="match status" value="2"/>
</dbReference>
<evidence type="ECO:0000313" key="14">
    <source>
        <dbReference type="EMBL" id="MFC5452436.1"/>
    </source>
</evidence>
<dbReference type="Gene3D" id="1.10.287.950">
    <property type="entry name" value="Methyl-accepting chemotaxis protein"/>
    <property type="match status" value="1"/>
</dbReference>
<dbReference type="PANTHER" id="PTHR32089">
    <property type="entry name" value="METHYL-ACCEPTING CHEMOTAXIS PROTEIN MCPB"/>
    <property type="match status" value="1"/>
</dbReference>
<dbReference type="Pfam" id="PF00015">
    <property type="entry name" value="MCPsignal"/>
    <property type="match status" value="1"/>
</dbReference>
<dbReference type="PROSITE" id="PS50111">
    <property type="entry name" value="CHEMOTAXIS_TRANSDUC_2"/>
    <property type="match status" value="1"/>
</dbReference>
<protein>
    <submittedName>
        <fullName evidence="14">Methyl-accepting chemotaxis protein</fullName>
    </submittedName>
</protein>
<evidence type="ECO:0000259" key="13">
    <source>
        <dbReference type="PROSITE" id="PS50885"/>
    </source>
</evidence>
<dbReference type="CDD" id="cd06225">
    <property type="entry name" value="HAMP"/>
    <property type="match status" value="1"/>
</dbReference>
<accession>A0ABW0KI52</accession>
<keyword evidence="2" id="KW-1003">Cell membrane</keyword>
<name>A0ABW0KI52_9BACL</name>
<comment type="caution">
    <text evidence="14">The sequence shown here is derived from an EMBL/GenBank/DDBJ whole genome shotgun (WGS) entry which is preliminary data.</text>
</comment>
<dbReference type="InterPro" id="IPR029151">
    <property type="entry name" value="Sensor-like_sf"/>
</dbReference>
<evidence type="ECO:0000256" key="11">
    <source>
        <dbReference type="SAM" id="Phobius"/>
    </source>
</evidence>
<dbReference type="PANTHER" id="PTHR32089:SF114">
    <property type="entry name" value="METHYL-ACCEPTING CHEMOTAXIS PROTEIN MCPB"/>
    <property type="match status" value="1"/>
</dbReference>
<evidence type="ECO:0000256" key="6">
    <source>
        <dbReference type="ARBA" id="ARBA00022989"/>
    </source>
</evidence>
<dbReference type="CDD" id="cd11386">
    <property type="entry name" value="MCP_signal"/>
    <property type="match status" value="1"/>
</dbReference>
<keyword evidence="5 11" id="KW-0812">Transmembrane</keyword>
<dbReference type="InterPro" id="IPR033479">
    <property type="entry name" value="dCache_1"/>
</dbReference>
<evidence type="ECO:0000259" key="12">
    <source>
        <dbReference type="PROSITE" id="PS50111"/>
    </source>
</evidence>
<keyword evidence="4" id="KW-0145">Chemotaxis</keyword>
<dbReference type="SMART" id="SM00304">
    <property type="entry name" value="HAMP"/>
    <property type="match status" value="1"/>
</dbReference>
<dbReference type="PROSITE" id="PS50885">
    <property type="entry name" value="HAMP"/>
    <property type="match status" value="1"/>
</dbReference>
<keyword evidence="3" id="KW-0488">Methylation</keyword>
<dbReference type="InterPro" id="IPR004089">
    <property type="entry name" value="MCPsignal_dom"/>
</dbReference>
<evidence type="ECO:0000256" key="10">
    <source>
        <dbReference type="PROSITE-ProRule" id="PRU00284"/>
    </source>
</evidence>
<evidence type="ECO:0000256" key="3">
    <source>
        <dbReference type="ARBA" id="ARBA00022481"/>
    </source>
</evidence>
<keyword evidence="15" id="KW-1185">Reference proteome</keyword>
<proteinExistence type="inferred from homology"/>
<reference evidence="15" key="1">
    <citation type="journal article" date="2019" name="Int. J. Syst. Evol. Microbiol.">
        <title>The Global Catalogue of Microorganisms (GCM) 10K type strain sequencing project: providing services to taxonomists for standard genome sequencing and annotation.</title>
        <authorList>
            <consortium name="The Broad Institute Genomics Platform"/>
            <consortium name="The Broad Institute Genome Sequencing Center for Infectious Disease"/>
            <person name="Wu L."/>
            <person name="Ma J."/>
        </authorList>
    </citation>
    <scope>NUCLEOTIDE SEQUENCE [LARGE SCALE GENOMIC DNA]</scope>
    <source>
        <strain evidence="15">KACC 11904</strain>
    </source>
</reference>
<evidence type="ECO:0000256" key="8">
    <source>
        <dbReference type="ARBA" id="ARBA00023224"/>
    </source>
</evidence>
<dbReference type="SUPFAM" id="SSF103190">
    <property type="entry name" value="Sensory domain-like"/>
    <property type="match status" value="1"/>
</dbReference>
<dbReference type="CDD" id="cd12913">
    <property type="entry name" value="PDC1_MCP_like"/>
    <property type="match status" value="1"/>
</dbReference>
<evidence type="ECO:0000256" key="1">
    <source>
        <dbReference type="ARBA" id="ARBA00004651"/>
    </source>
</evidence>
<evidence type="ECO:0000256" key="4">
    <source>
        <dbReference type="ARBA" id="ARBA00022500"/>
    </source>
</evidence>
<evidence type="ECO:0000256" key="5">
    <source>
        <dbReference type="ARBA" id="ARBA00022692"/>
    </source>
</evidence>
<evidence type="ECO:0000313" key="15">
    <source>
        <dbReference type="Proteomes" id="UP001596044"/>
    </source>
</evidence>
<dbReference type="Pfam" id="PF02743">
    <property type="entry name" value="dCache_1"/>
    <property type="match status" value="1"/>
</dbReference>
<comment type="subcellular location">
    <subcellularLocation>
        <location evidence="1">Cell membrane</location>
        <topology evidence="1">Multi-pass membrane protein</topology>
    </subcellularLocation>
</comment>
<dbReference type="SMART" id="SM00283">
    <property type="entry name" value="MA"/>
    <property type="match status" value="1"/>
</dbReference>
<feature type="domain" description="Methyl-accepting transducer" evidence="12">
    <location>
        <begin position="378"/>
        <end position="614"/>
    </location>
</feature>